<gene>
    <name evidence="6" type="primary">flgA</name>
    <name evidence="6" type="ORF">ACFOGP_03330</name>
</gene>
<dbReference type="PANTHER" id="PTHR36307">
    <property type="entry name" value="FLAGELLA BASAL BODY P-RING FORMATION PROTEIN FLGA"/>
    <property type="match status" value="1"/>
</dbReference>
<name>A0ABV7GJG6_9RHOB</name>
<feature type="domain" description="SAF" evidence="5">
    <location>
        <begin position="103"/>
        <end position="165"/>
    </location>
</feature>
<keyword evidence="3 4" id="KW-0574">Periplasm</keyword>
<organism evidence="6 7">
    <name type="scientific">Psychromarinibacter halotolerans</name>
    <dbReference type="NCBI Taxonomy" id="1775175"/>
    <lineage>
        <taxon>Bacteria</taxon>
        <taxon>Pseudomonadati</taxon>
        <taxon>Pseudomonadota</taxon>
        <taxon>Alphaproteobacteria</taxon>
        <taxon>Rhodobacterales</taxon>
        <taxon>Paracoccaceae</taxon>
        <taxon>Psychromarinibacter</taxon>
    </lineage>
</organism>
<keyword evidence="7" id="KW-1185">Reference proteome</keyword>
<comment type="subcellular location">
    <subcellularLocation>
        <location evidence="1 4">Periplasm</location>
    </subcellularLocation>
</comment>
<reference evidence="7" key="1">
    <citation type="journal article" date="2019" name="Int. J. Syst. Evol. Microbiol.">
        <title>The Global Catalogue of Microorganisms (GCM) 10K type strain sequencing project: providing services to taxonomists for standard genome sequencing and annotation.</title>
        <authorList>
            <consortium name="The Broad Institute Genomics Platform"/>
            <consortium name="The Broad Institute Genome Sequencing Center for Infectious Disease"/>
            <person name="Wu L."/>
            <person name="Ma J."/>
        </authorList>
    </citation>
    <scope>NUCLEOTIDE SEQUENCE [LARGE SCALE GENOMIC DNA]</scope>
    <source>
        <strain evidence="7">KCTC 52366</strain>
    </source>
</reference>
<dbReference type="NCBIfam" id="TIGR03170">
    <property type="entry name" value="flgA_cterm"/>
    <property type="match status" value="1"/>
</dbReference>
<comment type="caution">
    <text evidence="6">The sequence shown here is derived from an EMBL/GenBank/DDBJ whole genome shotgun (WGS) entry which is preliminary data.</text>
</comment>
<dbReference type="EMBL" id="JBHRTB010000010">
    <property type="protein sequence ID" value="MFC3141722.1"/>
    <property type="molecule type" value="Genomic_DNA"/>
</dbReference>
<evidence type="ECO:0000259" key="5">
    <source>
        <dbReference type="SMART" id="SM00858"/>
    </source>
</evidence>
<dbReference type="Proteomes" id="UP001595632">
    <property type="component" value="Unassembled WGS sequence"/>
</dbReference>
<comment type="function">
    <text evidence="4">Involved in the assembly process of the P-ring formation. It may associate with FlgF on the rod constituting a structure essential for the P-ring assembly or may act as a modulator protein for the P-ring assembly.</text>
</comment>
<dbReference type="InterPro" id="IPR039246">
    <property type="entry name" value="Flagellar_FlgA"/>
</dbReference>
<feature type="chain" id="PRO_5044971361" description="Flagella basal body P-ring formation protein FlgA" evidence="4">
    <location>
        <begin position="23"/>
        <end position="229"/>
    </location>
</feature>
<keyword evidence="4" id="KW-1005">Bacterial flagellum biogenesis</keyword>
<protein>
    <recommendedName>
        <fullName evidence="4">Flagella basal body P-ring formation protein FlgA</fullName>
    </recommendedName>
</protein>
<keyword evidence="6" id="KW-0969">Cilium</keyword>
<dbReference type="Pfam" id="PF13144">
    <property type="entry name" value="ChapFlgA"/>
    <property type="match status" value="1"/>
</dbReference>
<dbReference type="PANTHER" id="PTHR36307:SF1">
    <property type="entry name" value="FLAGELLA BASAL BODY P-RING FORMATION PROTEIN FLGA"/>
    <property type="match status" value="1"/>
</dbReference>
<sequence>MALRLRTALAALALFAASPALAVTDIVEGAPVSVLVEEELLSSDEREIPADGKIELRLPEGLPETALRLEDFSFDPRSGLFAARVIGVDGLTLTFRGQAMVTVPTYVPRRRIPAGTKLTEQDFRLVHMNAVAMPAGAVRHPEDILGMESRRVLLQDRPILAGSISEPRVVTRGEKVTIILSNGGLDLSAPGKALEDGARGDDVRVVNLGSHVTLSATVIGEGVVQVAVQ</sequence>
<dbReference type="Gene3D" id="2.30.30.760">
    <property type="match status" value="1"/>
</dbReference>
<dbReference type="CDD" id="cd11614">
    <property type="entry name" value="SAF_CpaB_FlgA_like"/>
    <property type="match status" value="1"/>
</dbReference>
<dbReference type="Gene3D" id="3.90.1210.10">
    <property type="entry name" value="Antifreeze-like/N-acetylneuraminic acid synthase C-terminal domain"/>
    <property type="match status" value="1"/>
</dbReference>
<dbReference type="SMART" id="SM00858">
    <property type="entry name" value="SAF"/>
    <property type="match status" value="1"/>
</dbReference>
<evidence type="ECO:0000256" key="1">
    <source>
        <dbReference type="ARBA" id="ARBA00004418"/>
    </source>
</evidence>
<evidence type="ECO:0000313" key="7">
    <source>
        <dbReference type="Proteomes" id="UP001595632"/>
    </source>
</evidence>
<accession>A0ABV7GJG6</accession>
<dbReference type="RefSeq" id="WP_275632027.1">
    <property type="nucleotide sequence ID" value="NZ_JARGYD010000002.1"/>
</dbReference>
<evidence type="ECO:0000313" key="6">
    <source>
        <dbReference type="EMBL" id="MFC3141722.1"/>
    </source>
</evidence>
<evidence type="ECO:0000256" key="3">
    <source>
        <dbReference type="ARBA" id="ARBA00022764"/>
    </source>
</evidence>
<feature type="signal peptide" evidence="4">
    <location>
        <begin position="1"/>
        <end position="22"/>
    </location>
</feature>
<dbReference type="InterPro" id="IPR013974">
    <property type="entry name" value="SAF"/>
</dbReference>
<keyword evidence="2 4" id="KW-0732">Signal</keyword>
<dbReference type="InterPro" id="IPR017585">
    <property type="entry name" value="SAF_FlgA"/>
</dbReference>
<keyword evidence="6" id="KW-0966">Cell projection</keyword>
<keyword evidence="6" id="KW-0282">Flagellum</keyword>
<comment type="similarity">
    <text evidence="4">Belongs to the FlgA family.</text>
</comment>
<evidence type="ECO:0000256" key="2">
    <source>
        <dbReference type="ARBA" id="ARBA00022729"/>
    </source>
</evidence>
<evidence type="ECO:0000256" key="4">
    <source>
        <dbReference type="RuleBase" id="RU362063"/>
    </source>
</evidence>
<proteinExistence type="inferred from homology"/>